<sequence>MGAPLYLLRSHFEKGSLPIMPSFRFPRLVWLLACVLAVASCAADQDITPPFYQSMARVDAEVDAATAAQMISHYRSNNGLPPVTADPVLSRLAREQAVAMARAGTVRTSLASERQLNRRMAEIGQANVPAVENVSAGYHTIAEAFSGWRESPQHNKVMLNAEATRLGIATAYAPGSKHRVFWALIMAGPAAPVQ</sequence>
<dbReference type="CDD" id="cd05379">
    <property type="entry name" value="CAP_bacterial"/>
    <property type="match status" value="1"/>
</dbReference>
<name>A0A916TBB5_9HYPH</name>
<accession>A0A916TBB5</accession>
<dbReference type="InterPro" id="IPR035940">
    <property type="entry name" value="CAP_sf"/>
</dbReference>
<dbReference type="Gene3D" id="3.40.33.10">
    <property type="entry name" value="CAP"/>
    <property type="match status" value="1"/>
</dbReference>
<evidence type="ECO:0000313" key="2">
    <source>
        <dbReference type="EMBL" id="GGB38398.1"/>
    </source>
</evidence>
<dbReference type="RefSeq" id="WP_308809949.1">
    <property type="nucleotide sequence ID" value="NZ_BMFA01000002.1"/>
</dbReference>
<dbReference type="InterPro" id="IPR014044">
    <property type="entry name" value="CAP_dom"/>
</dbReference>
<evidence type="ECO:0000259" key="1">
    <source>
        <dbReference type="Pfam" id="PF00188"/>
    </source>
</evidence>
<reference evidence="2" key="2">
    <citation type="submission" date="2020-09" db="EMBL/GenBank/DDBJ databases">
        <authorList>
            <person name="Sun Q."/>
            <person name="Zhou Y."/>
        </authorList>
    </citation>
    <scope>NUCLEOTIDE SEQUENCE</scope>
    <source>
        <strain evidence="2">CGMCC 1.12426</strain>
    </source>
</reference>
<dbReference type="AlphaFoldDB" id="A0A916TBB5"/>
<reference evidence="2" key="1">
    <citation type="journal article" date="2014" name="Int. J. Syst. Evol. Microbiol.">
        <title>Complete genome sequence of Corynebacterium casei LMG S-19264T (=DSM 44701T), isolated from a smear-ripened cheese.</title>
        <authorList>
            <consortium name="US DOE Joint Genome Institute (JGI-PGF)"/>
            <person name="Walter F."/>
            <person name="Albersmeier A."/>
            <person name="Kalinowski J."/>
            <person name="Ruckert C."/>
        </authorList>
    </citation>
    <scope>NUCLEOTIDE SEQUENCE</scope>
    <source>
        <strain evidence="2">CGMCC 1.12426</strain>
    </source>
</reference>
<dbReference type="Proteomes" id="UP000605148">
    <property type="component" value="Unassembled WGS sequence"/>
</dbReference>
<protein>
    <recommendedName>
        <fullName evidence="1">SCP domain-containing protein</fullName>
    </recommendedName>
</protein>
<feature type="domain" description="SCP" evidence="1">
    <location>
        <begin position="70"/>
        <end position="182"/>
    </location>
</feature>
<dbReference type="EMBL" id="BMFA01000002">
    <property type="protein sequence ID" value="GGB38398.1"/>
    <property type="molecule type" value="Genomic_DNA"/>
</dbReference>
<dbReference type="PANTHER" id="PTHR31157:SF1">
    <property type="entry name" value="SCP DOMAIN-CONTAINING PROTEIN"/>
    <property type="match status" value="1"/>
</dbReference>
<proteinExistence type="predicted"/>
<keyword evidence="3" id="KW-1185">Reference proteome</keyword>
<dbReference type="SUPFAM" id="SSF55797">
    <property type="entry name" value="PR-1-like"/>
    <property type="match status" value="1"/>
</dbReference>
<dbReference type="PANTHER" id="PTHR31157">
    <property type="entry name" value="SCP DOMAIN-CONTAINING PROTEIN"/>
    <property type="match status" value="1"/>
</dbReference>
<comment type="caution">
    <text evidence="2">The sequence shown here is derived from an EMBL/GenBank/DDBJ whole genome shotgun (WGS) entry which is preliminary data.</text>
</comment>
<organism evidence="2 3">
    <name type="scientific">Roseibium aquae</name>
    <dbReference type="NCBI Taxonomy" id="1323746"/>
    <lineage>
        <taxon>Bacteria</taxon>
        <taxon>Pseudomonadati</taxon>
        <taxon>Pseudomonadota</taxon>
        <taxon>Alphaproteobacteria</taxon>
        <taxon>Hyphomicrobiales</taxon>
        <taxon>Stappiaceae</taxon>
        <taxon>Roseibium</taxon>
    </lineage>
</organism>
<gene>
    <name evidence="2" type="ORF">GCM10011316_08060</name>
</gene>
<dbReference type="Pfam" id="PF00188">
    <property type="entry name" value="CAP"/>
    <property type="match status" value="1"/>
</dbReference>
<evidence type="ECO:0000313" key="3">
    <source>
        <dbReference type="Proteomes" id="UP000605148"/>
    </source>
</evidence>